<gene>
    <name evidence="2" type="ORF">M3P21_10950</name>
</gene>
<dbReference type="EMBL" id="JAMFMB010000012">
    <property type="protein sequence ID" value="MCL6284047.1"/>
    <property type="molecule type" value="Genomic_DNA"/>
</dbReference>
<name>A0ABT0Q2M0_9RHOB</name>
<feature type="transmembrane region" description="Helical" evidence="1">
    <location>
        <begin position="95"/>
        <end position="120"/>
    </location>
</feature>
<evidence type="ECO:0000313" key="3">
    <source>
        <dbReference type="Proteomes" id="UP001203880"/>
    </source>
</evidence>
<evidence type="ECO:0000313" key="2">
    <source>
        <dbReference type="EMBL" id="MCL6284047.1"/>
    </source>
</evidence>
<sequence>MADQNSVEQQIAQTIALLRAKLGVRGKTLAAALGKARHRLPRRIYKQALLLALVEDRATHPKLRLTLDSPALAGAAEKVRTHLDAISLTERRKGWLLGMLGGLVFNLLLFAVLLLLLLLWRGFV</sequence>
<reference evidence="2" key="1">
    <citation type="submission" date="2022-05" db="EMBL/GenBank/DDBJ databases">
        <authorList>
            <person name="Park J.-S."/>
        </authorList>
    </citation>
    <scope>NUCLEOTIDE SEQUENCE</scope>
    <source>
        <strain evidence="2">2012CJ41-6</strain>
    </source>
</reference>
<accession>A0ABT0Q2M0</accession>
<dbReference type="Proteomes" id="UP001203880">
    <property type="component" value="Unassembled WGS sequence"/>
</dbReference>
<dbReference type="RefSeq" id="WP_249710010.1">
    <property type="nucleotide sequence ID" value="NZ_JAMFMB010000012.1"/>
</dbReference>
<proteinExistence type="predicted"/>
<organism evidence="2 3">
    <name type="scientific">Ruegeria spongiae</name>
    <dbReference type="NCBI Taxonomy" id="2942209"/>
    <lineage>
        <taxon>Bacteria</taxon>
        <taxon>Pseudomonadati</taxon>
        <taxon>Pseudomonadota</taxon>
        <taxon>Alphaproteobacteria</taxon>
        <taxon>Rhodobacterales</taxon>
        <taxon>Roseobacteraceae</taxon>
        <taxon>Ruegeria</taxon>
    </lineage>
</organism>
<keyword evidence="1" id="KW-1133">Transmembrane helix</keyword>
<comment type="caution">
    <text evidence="2">The sequence shown here is derived from an EMBL/GenBank/DDBJ whole genome shotgun (WGS) entry which is preliminary data.</text>
</comment>
<keyword evidence="3" id="KW-1185">Reference proteome</keyword>
<evidence type="ECO:0000256" key="1">
    <source>
        <dbReference type="SAM" id="Phobius"/>
    </source>
</evidence>
<keyword evidence="1" id="KW-0472">Membrane</keyword>
<protein>
    <submittedName>
        <fullName evidence="2">Uncharacterized protein</fullName>
    </submittedName>
</protein>
<keyword evidence="1" id="KW-0812">Transmembrane</keyword>